<evidence type="ECO:0000256" key="9">
    <source>
        <dbReference type="SAM" id="Phobius"/>
    </source>
</evidence>
<keyword evidence="10" id="KW-0732">Signal</keyword>
<feature type="region of interest" description="Disordered" evidence="8">
    <location>
        <begin position="515"/>
        <end position="536"/>
    </location>
</feature>
<dbReference type="PANTHER" id="PTHR32089:SF119">
    <property type="entry name" value="METHYL-ACCEPTING CHEMOTAXIS PROTEIN CTPL"/>
    <property type="match status" value="1"/>
</dbReference>
<feature type="domain" description="Methyl-accepting transducer" evidence="11">
    <location>
        <begin position="265"/>
        <end position="498"/>
    </location>
</feature>
<feature type="chain" id="PRO_5045843653" evidence="10">
    <location>
        <begin position="28"/>
        <end position="536"/>
    </location>
</feature>
<proteinExistence type="inferred from homology"/>
<name>A0ABU3VYL3_9GAMM</name>
<comment type="caution">
    <text evidence="12">The sequence shown here is derived from an EMBL/GenBank/DDBJ whole genome shotgun (WGS) entry which is preliminary data.</text>
</comment>
<keyword evidence="5 7" id="KW-0807">Transducer</keyword>
<dbReference type="SUPFAM" id="SSF58104">
    <property type="entry name" value="Methyl-accepting chemotaxis protein (MCP) signaling domain"/>
    <property type="match status" value="1"/>
</dbReference>
<organism evidence="12 13">
    <name type="scientific">Marinobacter xestospongiae</name>
    <dbReference type="NCBI Taxonomy" id="994319"/>
    <lineage>
        <taxon>Bacteria</taxon>
        <taxon>Pseudomonadati</taxon>
        <taxon>Pseudomonadota</taxon>
        <taxon>Gammaproteobacteria</taxon>
        <taxon>Pseudomonadales</taxon>
        <taxon>Marinobacteraceae</taxon>
        <taxon>Marinobacter</taxon>
    </lineage>
</organism>
<dbReference type="Gene3D" id="1.10.287.950">
    <property type="entry name" value="Methyl-accepting chemotaxis protein"/>
    <property type="match status" value="1"/>
</dbReference>
<feature type="signal peptide" evidence="10">
    <location>
        <begin position="1"/>
        <end position="27"/>
    </location>
</feature>
<evidence type="ECO:0000256" key="5">
    <source>
        <dbReference type="ARBA" id="ARBA00023224"/>
    </source>
</evidence>
<dbReference type="Proteomes" id="UP001269819">
    <property type="component" value="Unassembled WGS sequence"/>
</dbReference>
<reference evidence="12 13" key="1">
    <citation type="submission" date="2023-10" db="EMBL/GenBank/DDBJ databases">
        <title>Characteristics and mechanism of a salt-tolerant marine origin heterotrophic nitrifying- aerobic denitrifying bacteria Marinobacter xestospongiae HN1.</title>
        <authorList>
            <person name="Qi R."/>
        </authorList>
    </citation>
    <scope>NUCLEOTIDE SEQUENCE [LARGE SCALE GENOMIC DNA]</scope>
    <source>
        <strain evidence="12 13">HN1</strain>
    </source>
</reference>
<dbReference type="PROSITE" id="PS50111">
    <property type="entry name" value="CHEMOTAXIS_TRANSDUC_2"/>
    <property type="match status" value="1"/>
</dbReference>
<evidence type="ECO:0000313" key="13">
    <source>
        <dbReference type="Proteomes" id="UP001269819"/>
    </source>
</evidence>
<comment type="similarity">
    <text evidence="6">Belongs to the methyl-accepting chemotaxis (MCP) protein family.</text>
</comment>
<feature type="transmembrane region" description="Helical" evidence="9">
    <location>
        <begin position="183"/>
        <end position="208"/>
    </location>
</feature>
<evidence type="ECO:0000256" key="8">
    <source>
        <dbReference type="SAM" id="MobiDB-lite"/>
    </source>
</evidence>
<dbReference type="PRINTS" id="PR00260">
    <property type="entry name" value="CHEMTRNSDUCR"/>
</dbReference>
<evidence type="ECO:0000256" key="7">
    <source>
        <dbReference type="PROSITE-ProRule" id="PRU00284"/>
    </source>
</evidence>
<gene>
    <name evidence="12" type="ORF">RYS15_11815</name>
</gene>
<dbReference type="EMBL" id="JAWIIJ010000007">
    <property type="protein sequence ID" value="MDV2079378.1"/>
    <property type="molecule type" value="Genomic_DNA"/>
</dbReference>
<evidence type="ECO:0000256" key="6">
    <source>
        <dbReference type="ARBA" id="ARBA00029447"/>
    </source>
</evidence>
<evidence type="ECO:0000259" key="11">
    <source>
        <dbReference type="PROSITE" id="PS50111"/>
    </source>
</evidence>
<evidence type="ECO:0000256" key="4">
    <source>
        <dbReference type="ARBA" id="ARBA00023136"/>
    </source>
</evidence>
<evidence type="ECO:0000256" key="3">
    <source>
        <dbReference type="ARBA" id="ARBA00022989"/>
    </source>
</evidence>
<keyword evidence="3 9" id="KW-1133">Transmembrane helix</keyword>
<comment type="subcellular location">
    <subcellularLocation>
        <location evidence="1">Membrane</location>
        <topology evidence="1">Multi-pass membrane protein</topology>
    </subcellularLocation>
</comment>
<keyword evidence="2 9" id="KW-0812">Transmembrane</keyword>
<feature type="compositionally biased region" description="Polar residues" evidence="8">
    <location>
        <begin position="523"/>
        <end position="536"/>
    </location>
</feature>
<dbReference type="Pfam" id="PF00015">
    <property type="entry name" value="MCPsignal"/>
    <property type="match status" value="1"/>
</dbReference>
<dbReference type="PANTHER" id="PTHR32089">
    <property type="entry name" value="METHYL-ACCEPTING CHEMOTAXIS PROTEIN MCPB"/>
    <property type="match status" value="1"/>
</dbReference>
<evidence type="ECO:0000313" key="12">
    <source>
        <dbReference type="EMBL" id="MDV2079378.1"/>
    </source>
</evidence>
<dbReference type="InterPro" id="IPR004089">
    <property type="entry name" value="MCPsignal_dom"/>
</dbReference>
<protein>
    <submittedName>
        <fullName evidence="12">Methyl-accepting chemotaxis protein</fullName>
    </submittedName>
</protein>
<evidence type="ECO:0000256" key="2">
    <source>
        <dbReference type="ARBA" id="ARBA00022692"/>
    </source>
</evidence>
<sequence>MLRTVRSRILFFSSLSILALAALAALAWTIMTTAEQATHKLVQESLTDSWALSDLEEEHRHLQDLAYRIKAQLLLWDEIDTEFERIQAAIPRHWQRVQRSASLAEWTDEHRDAYQKVEALLAALQEGIEERSYYQAGKVVDFQLFPSLDPMLKAIAERRAASRADVEQESSDLLAFLVQQQRILVVGSVAFLIAIVAMTLWLRALVIVRLQRMEGDLRAMEASSDLTCLPVVSGRDEVAGVGSALSGLVGRFEQFIHDIRHTALSVSDRSETLEAQAEEVQASTGRTRQQISDVNQSMAAIADQASAIEQATQASDATVRTAVESNREVQDGLRQSEEAAEHAMTVIDRVATSISVLNDSSGKIEQVIGVIADIAEQTNLLALNAAIEAARAGESGRGFAVVADEVRNLSRRTGQSTGEIRQWVNDLLNGVREVESLLSDMRDAGSRNSERLDALKLQLGGLRAQFEELARHSEEINGAIALQREEIDRVGRRARALDESAGLLTDSVANTRQVSDGLREASRSMTSLASSFTTAG</sequence>
<dbReference type="RefSeq" id="WP_316973939.1">
    <property type="nucleotide sequence ID" value="NZ_JAWIIJ010000007.1"/>
</dbReference>
<evidence type="ECO:0000256" key="1">
    <source>
        <dbReference type="ARBA" id="ARBA00004141"/>
    </source>
</evidence>
<dbReference type="InterPro" id="IPR004090">
    <property type="entry name" value="Chemotax_Me-accpt_rcpt"/>
</dbReference>
<evidence type="ECO:0000256" key="10">
    <source>
        <dbReference type="SAM" id="SignalP"/>
    </source>
</evidence>
<accession>A0ABU3VYL3</accession>
<keyword evidence="4 9" id="KW-0472">Membrane</keyword>
<dbReference type="SMART" id="SM00283">
    <property type="entry name" value="MA"/>
    <property type="match status" value="1"/>
</dbReference>
<keyword evidence="13" id="KW-1185">Reference proteome</keyword>